<dbReference type="InterPro" id="IPR014710">
    <property type="entry name" value="RmlC-like_jellyroll"/>
</dbReference>
<proteinExistence type="predicted"/>
<dbReference type="EMBL" id="SJSM01000002">
    <property type="protein sequence ID" value="TCC98466.1"/>
    <property type="molecule type" value="Genomic_DNA"/>
</dbReference>
<protein>
    <recommendedName>
        <fullName evidence="3">Crp/Fnr family transcriptional regulator</fullName>
    </recommendedName>
</protein>
<dbReference type="Proteomes" id="UP000291117">
    <property type="component" value="Unassembled WGS sequence"/>
</dbReference>
<dbReference type="OrthoDB" id="762736at2"/>
<sequence length="206" mass="24324">MSELIKPISHGAFEHLLKVLETVMVLSFKFKLELRKVLYETSYEKDARILNFGGTQQVVWFMLSGLLREIRINKVALKEKTSWYWLQDSFVYTDPGYFSQQPSLRAIQAEVDCVLVLISYQDWMNLKAAFTEVELITERIRADYSKIRIEHMEDMKLLSVDERYLDLEATLDYLFLRTQLNYIADFMGMAPATLGRLRTRYYDRMG</sequence>
<keyword evidence="2" id="KW-1185">Reference proteome</keyword>
<dbReference type="AlphaFoldDB" id="A0A4V2MKK5"/>
<dbReference type="Gene3D" id="2.60.120.10">
    <property type="entry name" value="Jelly Rolls"/>
    <property type="match status" value="1"/>
</dbReference>
<gene>
    <name evidence="1" type="ORF">EZ444_04060</name>
</gene>
<comment type="caution">
    <text evidence="1">The sequence shown here is derived from an EMBL/GenBank/DDBJ whole genome shotgun (WGS) entry which is preliminary data.</text>
</comment>
<accession>A0A4V2MKK5</accession>
<evidence type="ECO:0000313" key="1">
    <source>
        <dbReference type="EMBL" id="TCC98466.1"/>
    </source>
</evidence>
<evidence type="ECO:0000313" key="2">
    <source>
        <dbReference type="Proteomes" id="UP000291117"/>
    </source>
</evidence>
<organism evidence="1 2">
    <name type="scientific">Pedobacter hiemivivus</name>
    <dbReference type="NCBI Taxonomy" id="2530454"/>
    <lineage>
        <taxon>Bacteria</taxon>
        <taxon>Pseudomonadati</taxon>
        <taxon>Bacteroidota</taxon>
        <taxon>Sphingobacteriia</taxon>
        <taxon>Sphingobacteriales</taxon>
        <taxon>Sphingobacteriaceae</taxon>
        <taxon>Pedobacter</taxon>
    </lineage>
</organism>
<reference evidence="1 2" key="1">
    <citation type="submission" date="2019-02" db="EMBL/GenBank/DDBJ databases">
        <title>Pedobacter sp. RP-3-8 sp. nov., isolated from Arctic soil.</title>
        <authorList>
            <person name="Dahal R.H."/>
        </authorList>
    </citation>
    <scope>NUCLEOTIDE SEQUENCE [LARGE SCALE GENOMIC DNA]</scope>
    <source>
        <strain evidence="1 2">RP-3-8</strain>
    </source>
</reference>
<dbReference type="InterPro" id="IPR018490">
    <property type="entry name" value="cNMP-bd_dom_sf"/>
</dbReference>
<evidence type="ECO:0008006" key="3">
    <source>
        <dbReference type="Google" id="ProtNLM"/>
    </source>
</evidence>
<name>A0A4V2MKK5_9SPHI</name>
<dbReference type="SUPFAM" id="SSF51206">
    <property type="entry name" value="cAMP-binding domain-like"/>
    <property type="match status" value="1"/>
</dbReference>
<dbReference type="RefSeq" id="WP_131607449.1">
    <property type="nucleotide sequence ID" value="NZ_SJSM01000002.1"/>
</dbReference>